<dbReference type="AlphaFoldDB" id="A0A699T426"/>
<accession>A0A699T426</accession>
<dbReference type="EMBL" id="BKCJ011216427">
    <property type="protein sequence ID" value="GFD05162.1"/>
    <property type="molecule type" value="Genomic_DNA"/>
</dbReference>
<comment type="caution">
    <text evidence="1">The sequence shown here is derived from an EMBL/GenBank/DDBJ whole genome shotgun (WGS) entry which is preliminary data.</text>
</comment>
<organism evidence="1">
    <name type="scientific">Tanacetum cinerariifolium</name>
    <name type="common">Dalmatian daisy</name>
    <name type="synonym">Chrysanthemum cinerariifolium</name>
    <dbReference type="NCBI Taxonomy" id="118510"/>
    <lineage>
        <taxon>Eukaryota</taxon>
        <taxon>Viridiplantae</taxon>
        <taxon>Streptophyta</taxon>
        <taxon>Embryophyta</taxon>
        <taxon>Tracheophyta</taxon>
        <taxon>Spermatophyta</taxon>
        <taxon>Magnoliopsida</taxon>
        <taxon>eudicotyledons</taxon>
        <taxon>Gunneridae</taxon>
        <taxon>Pentapetalae</taxon>
        <taxon>asterids</taxon>
        <taxon>campanulids</taxon>
        <taxon>Asterales</taxon>
        <taxon>Asteraceae</taxon>
        <taxon>Asteroideae</taxon>
        <taxon>Anthemideae</taxon>
        <taxon>Anthemidinae</taxon>
        <taxon>Tanacetum</taxon>
    </lineage>
</organism>
<proteinExistence type="predicted"/>
<reference evidence="1" key="1">
    <citation type="journal article" date="2019" name="Sci. Rep.">
        <title>Draft genome of Tanacetum cinerariifolium, the natural source of mosquito coil.</title>
        <authorList>
            <person name="Yamashiro T."/>
            <person name="Shiraishi A."/>
            <person name="Satake H."/>
            <person name="Nakayama K."/>
        </authorList>
    </citation>
    <scope>NUCLEOTIDE SEQUENCE</scope>
</reference>
<gene>
    <name evidence="1" type="ORF">Tci_877131</name>
</gene>
<name>A0A699T426_TANCI</name>
<sequence length="110" mass="12366">MNALLLSPSFLRAITKLVYLVKVHHHLNPISIPKHDGPWRIDDDVVMLVFEARGIPLGFGEVQLSLVALNPMLEVFYSLSDNQMSGPLVDDSSKNLLVFQWEVVQVTLKV</sequence>
<evidence type="ECO:0000313" key="1">
    <source>
        <dbReference type="EMBL" id="GFD05162.1"/>
    </source>
</evidence>
<protein>
    <submittedName>
        <fullName evidence="1">Uncharacterized protein</fullName>
    </submittedName>
</protein>